<dbReference type="Gene3D" id="3.40.850.10">
    <property type="entry name" value="Kinesin motor domain"/>
    <property type="match status" value="1"/>
</dbReference>
<evidence type="ECO:0000259" key="8">
    <source>
        <dbReference type="PROSITE" id="PS50021"/>
    </source>
</evidence>
<dbReference type="InterPro" id="IPR036961">
    <property type="entry name" value="Kinesin_motor_dom_sf"/>
</dbReference>
<dbReference type="PROSITE" id="PS50067">
    <property type="entry name" value="KINESIN_MOTOR_2"/>
    <property type="match status" value="1"/>
</dbReference>
<dbReference type="SMART" id="SM00033">
    <property type="entry name" value="CH"/>
    <property type="match status" value="1"/>
</dbReference>
<feature type="domain" description="Kinesin motor" evidence="9">
    <location>
        <begin position="498"/>
        <end position="832"/>
    </location>
</feature>
<gene>
    <name evidence="10" type="ORF">CSSPJE1EN2_LOCUS6460</name>
</gene>
<keyword evidence="6" id="KW-0175">Coiled coil</keyword>
<name>A0ABP1ALN3_9BRYO</name>
<feature type="region of interest" description="Disordered" evidence="7">
    <location>
        <begin position="876"/>
        <end position="909"/>
    </location>
</feature>
<feature type="binding site" evidence="5">
    <location>
        <begin position="583"/>
        <end position="590"/>
    </location>
    <ligand>
        <name>ATP</name>
        <dbReference type="ChEBI" id="CHEBI:30616"/>
    </ligand>
</feature>
<evidence type="ECO:0000256" key="2">
    <source>
        <dbReference type="ARBA" id="ARBA00022741"/>
    </source>
</evidence>
<evidence type="ECO:0000256" key="4">
    <source>
        <dbReference type="ARBA" id="ARBA00023175"/>
    </source>
</evidence>
<feature type="region of interest" description="Disordered" evidence="7">
    <location>
        <begin position="1238"/>
        <end position="1277"/>
    </location>
</feature>
<feature type="domain" description="Calponin-homology (CH)" evidence="8">
    <location>
        <begin position="99"/>
        <end position="220"/>
    </location>
</feature>
<feature type="compositionally biased region" description="Basic and acidic residues" evidence="7">
    <location>
        <begin position="45"/>
        <end position="69"/>
    </location>
</feature>
<dbReference type="Proteomes" id="UP001497522">
    <property type="component" value="Chromosome 13"/>
</dbReference>
<dbReference type="InterPro" id="IPR001715">
    <property type="entry name" value="CH_dom"/>
</dbReference>
<comment type="similarity">
    <text evidence="1">Belongs to the TRAFAC class myosin-kinesin ATPase superfamily. Kinesin family. KIN-14 subfamily.</text>
</comment>
<feature type="region of interest" description="Disordered" evidence="7">
    <location>
        <begin position="1065"/>
        <end position="1115"/>
    </location>
</feature>
<dbReference type="SUPFAM" id="SSF47576">
    <property type="entry name" value="Calponin-homology domain, CH-domain"/>
    <property type="match status" value="1"/>
</dbReference>
<dbReference type="PROSITE" id="PS50021">
    <property type="entry name" value="CH"/>
    <property type="match status" value="1"/>
</dbReference>
<proteinExistence type="inferred from homology"/>
<organism evidence="10 11">
    <name type="scientific">Sphagnum jensenii</name>
    <dbReference type="NCBI Taxonomy" id="128206"/>
    <lineage>
        <taxon>Eukaryota</taxon>
        <taxon>Viridiplantae</taxon>
        <taxon>Streptophyta</taxon>
        <taxon>Embryophyta</taxon>
        <taxon>Bryophyta</taxon>
        <taxon>Sphagnophytina</taxon>
        <taxon>Sphagnopsida</taxon>
        <taxon>Sphagnales</taxon>
        <taxon>Sphagnaceae</taxon>
        <taxon>Sphagnum</taxon>
    </lineage>
</organism>
<evidence type="ECO:0000259" key="9">
    <source>
        <dbReference type="PROSITE" id="PS50067"/>
    </source>
</evidence>
<dbReference type="InterPro" id="IPR019821">
    <property type="entry name" value="Kinesin_motor_CS"/>
</dbReference>
<accession>A0ABP1ALN3</accession>
<keyword evidence="4 5" id="KW-0505">Motor protein</keyword>
<dbReference type="CDD" id="cd21203">
    <property type="entry name" value="CH_AtKIN14-like"/>
    <property type="match status" value="1"/>
</dbReference>
<evidence type="ECO:0000313" key="11">
    <source>
        <dbReference type="Proteomes" id="UP001497522"/>
    </source>
</evidence>
<evidence type="ECO:0000313" key="10">
    <source>
        <dbReference type="EMBL" id="CAK9863465.1"/>
    </source>
</evidence>
<dbReference type="Pfam" id="PF00225">
    <property type="entry name" value="Kinesin"/>
    <property type="match status" value="1"/>
</dbReference>
<dbReference type="PANTHER" id="PTHR47972:SF28">
    <property type="entry name" value="KINESIN-LIKE PROTEIN KLP-3"/>
    <property type="match status" value="1"/>
</dbReference>
<sequence length="1289" mass="144205">MHDLRDTSLTRSENGRSSDCLSFQGSNANGIGASVPDEDTSSFHYPDRSTSNREKMMSHRPWAKDRDAQNPHSSKNQSIASGASLSDTHMASRRAEQAANRRMLAAMWLQEIVGVTSLSNEPSEEELRLCLRNGLVLCNAINKVQPGAVPKVVEIPPLSNHLDGAQSAYQYFENVRNFLVAVEEMGLPSFEASDLEQVSLCPSSSAKLVDCILALKAYHEWKQGGAMGFWRLKSPNHLMGYVPNSGKYVTRHKSMNSMYSTSAWLQNIGHKFHENAYSHSLSSFISAILGDKSAEEVPMLVEFLLRKVIEEFEYHLLAQRKQITKVSTVDLIRTFMHCALKMGKKLMEEEKRVNDEEADRLLKESHEPDYMKCPDDEELLALEKQKRELEVESKHRICKLELQLQDAQRKMHEIEMDSASLETKYQTFLFHQAEEYKNLRSAQHGAKEEVVRMQMEWKCQLSSLEKELQAMARAASGYHKVLAENRALYNEVQDLKGNIRVYCRVRPFLSDEPGRPTIVDYIGENGEIVLVNPLQQGGKDSRKAFAFNKVFGTMASQEEVFMDTQPLIRSVLDGYNVCIFAYGQTGSGKTFTMNGPNNMTPFNWGVNYRALHDLFHLTQSRLDVFHYEIGVQMLEIYNEQVRDLLNTDGVQRKYPFHIFLIRNSSQLNGSNVPDASMMTVRSTEDVLELMKVGQKNRAVGATALNDRSSRSHSILTIHIQGTDLDSGTTLRGSLHLVDLAGSERVDKSEATGDRLKEAQHINKSLSALGDVIAALAQKSGHVPYRNSKLTQLLQDSLGGQAKTLMFVHVSPDIESFGETVSTLKFAERVSSVELGAARSNKDSGEVLNLRAQVAQLRDAASKKDAEIERLQALKDRGTPGESNLGNDKFKFKPFSASPHGRRMSTEPTVQRNHKLTMDSGGVVSEVRRSMNKLPGLPKWSRFLVPNTRHDSEDAMEHSVSPSVCSPVQSRTERKLSFEGSEELADKKLLKMRKSTHHLRQSISSLETHKAVLALKEASQQQEKLQSNHREITMYDTKCLSEHTAPQMAHVESIAKDWHDRCQTGGNKSVLASEGDEKLARHSGSTKIQHGAANSGGSHERTNRLKPPSNGVFSQQVSNGELDHLTKEPTTDGQKNCGVFSNTSLYMLNDDVLDEHLENNGMFELQDNYQDDGGILLSESQNLSVEIDLSLKVDQNKRLYSSSAQPQHERKALFETQIPCPPVKKSLKISPIRSLRRSIGGPLQARGPRRYTDVASVASTDKKPIAKGNISGRGNSAPEDELHVLQENVL</sequence>
<evidence type="ECO:0000256" key="7">
    <source>
        <dbReference type="SAM" id="MobiDB-lite"/>
    </source>
</evidence>
<feature type="region of interest" description="Disordered" evidence="7">
    <location>
        <begin position="1"/>
        <end position="97"/>
    </location>
</feature>
<dbReference type="InterPro" id="IPR027417">
    <property type="entry name" value="P-loop_NTPase"/>
</dbReference>
<feature type="compositionally biased region" description="Low complexity" evidence="7">
    <location>
        <begin position="958"/>
        <end position="969"/>
    </location>
</feature>
<protein>
    <submittedName>
        <fullName evidence="10">Uncharacterized protein</fullName>
    </submittedName>
</protein>
<dbReference type="Pfam" id="PF00307">
    <property type="entry name" value="CH"/>
    <property type="match status" value="1"/>
</dbReference>
<feature type="coiled-coil region" evidence="6">
    <location>
        <begin position="846"/>
        <end position="876"/>
    </location>
</feature>
<feature type="compositionally biased region" description="Basic and acidic residues" evidence="7">
    <location>
        <begin position="1"/>
        <end position="16"/>
    </location>
</feature>
<dbReference type="SMART" id="SM00129">
    <property type="entry name" value="KISc"/>
    <property type="match status" value="1"/>
</dbReference>
<evidence type="ECO:0000256" key="3">
    <source>
        <dbReference type="ARBA" id="ARBA00022840"/>
    </source>
</evidence>
<evidence type="ECO:0000256" key="5">
    <source>
        <dbReference type="PROSITE-ProRule" id="PRU00283"/>
    </source>
</evidence>
<dbReference type="PANTHER" id="PTHR47972">
    <property type="entry name" value="KINESIN-LIKE PROTEIN KLP-3"/>
    <property type="match status" value="1"/>
</dbReference>
<dbReference type="InterPro" id="IPR027640">
    <property type="entry name" value="Kinesin-like_fam"/>
</dbReference>
<dbReference type="SUPFAM" id="SSF52540">
    <property type="entry name" value="P-loop containing nucleoside triphosphate hydrolases"/>
    <property type="match status" value="1"/>
</dbReference>
<dbReference type="InterPro" id="IPR036872">
    <property type="entry name" value="CH_dom_sf"/>
</dbReference>
<evidence type="ECO:0000256" key="6">
    <source>
        <dbReference type="SAM" id="Coils"/>
    </source>
</evidence>
<reference evidence="10" key="1">
    <citation type="submission" date="2024-03" db="EMBL/GenBank/DDBJ databases">
        <authorList>
            <consortium name="ELIXIR-Norway"/>
            <consortium name="Elixir Norway"/>
        </authorList>
    </citation>
    <scope>NUCLEOTIDE SEQUENCE</scope>
</reference>
<feature type="compositionally biased region" description="Polar residues" evidence="7">
    <location>
        <begin position="17"/>
        <end position="29"/>
    </location>
</feature>
<feature type="region of interest" description="Disordered" evidence="7">
    <location>
        <begin position="952"/>
        <end position="971"/>
    </location>
</feature>
<keyword evidence="11" id="KW-1185">Reference proteome</keyword>
<feature type="compositionally biased region" description="Polar residues" evidence="7">
    <location>
        <begin position="70"/>
        <end position="89"/>
    </location>
</feature>
<keyword evidence="2 5" id="KW-0547">Nucleotide-binding</keyword>
<dbReference type="EMBL" id="OZ023714">
    <property type="protein sequence ID" value="CAK9863465.1"/>
    <property type="molecule type" value="Genomic_DNA"/>
</dbReference>
<keyword evidence="3 5" id="KW-0067">ATP-binding</keyword>
<dbReference type="PROSITE" id="PS00411">
    <property type="entry name" value="KINESIN_MOTOR_1"/>
    <property type="match status" value="1"/>
</dbReference>
<dbReference type="Gene3D" id="1.10.418.10">
    <property type="entry name" value="Calponin-like domain"/>
    <property type="match status" value="1"/>
</dbReference>
<dbReference type="InterPro" id="IPR001752">
    <property type="entry name" value="Kinesin_motor_dom"/>
</dbReference>
<dbReference type="PRINTS" id="PR00380">
    <property type="entry name" value="KINESINHEAVY"/>
</dbReference>
<dbReference type="CDD" id="cd01366">
    <property type="entry name" value="KISc_C_terminal"/>
    <property type="match status" value="1"/>
</dbReference>
<evidence type="ECO:0000256" key="1">
    <source>
        <dbReference type="ARBA" id="ARBA00010899"/>
    </source>
</evidence>